<proteinExistence type="predicted"/>
<evidence type="ECO:0000313" key="2">
    <source>
        <dbReference type="EMBL" id="GGA74153.1"/>
    </source>
</evidence>
<dbReference type="InterPro" id="IPR025439">
    <property type="entry name" value="Spore_coat_CotO"/>
</dbReference>
<feature type="region of interest" description="Disordered" evidence="1">
    <location>
        <begin position="1"/>
        <end position="101"/>
    </location>
</feature>
<protein>
    <recommendedName>
        <fullName evidence="4">Spore coat protein CotO</fullName>
    </recommendedName>
</protein>
<evidence type="ECO:0000256" key="1">
    <source>
        <dbReference type="SAM" id="MobiDB-lite"/>
    </source>
</evidence>
<organism evidence="2 3">
    <name type="scientific">Ornithinibacillus halotolerans</name>
    <dbReference type="NCBI Taxonomy" id="1274357"/>
    <lineage>
        <taxon>Bacteria</taxon>
        <taxon>Bacillati</taxon>
        <taxon>Bacillota</taxon>
        <taxon>Bacilli</taxon>
        <taxon>Bacillales</taxon>
        <taxon>Bacillaceae</taxon>
        <taxon>Ornithinibacillus</taxon>
    </lineage>
</organism>
<reference evidence="2" key="1">
    <citation type="journal article" date="2014" name="Int. J. Syst. Evol. Microbiol.">
        <title>Complete genome sequence of Corynebacterium casei LMG S-19264T (=DSM 44701T), isolated from a smear-ripened cheese.</title>
        <authorList>
            <consortium name="US DOE Joint Genome Institute (JGI-PGF)"/>
            <person name="Walter F."/>
            <person name="Albersmeier A."/>
            <person name="Kalinowski J."/>
            <person name="Ruckert C."/>
        </authorList>
    </citation>
    <scope>NUCLEOTIDE SEQUENCE</scope>
    <source>
        <strain evidence="2">CGMCC 1.12408</strain>
    </source>
</reference>
<reference evidence="2" key="2">
    <citation type="submission" date="2020-09" db="EMBL/GenBank/DDBJ databases">
        <authorList>
            <person name="Sun Q."/>
            <person name="Zhou Y."/>
        </authorList>
    </citation>
    <scope>NUCLEOTIDE SEQUENCE</scope>
    <source>
        <strain evidence="2">CGMCC 1.12408</strain>
    </source>
</reference>
<dbReference type="EMBL" id="BMEY01000007">
    <property type="protein sequence ID" value="GGA74153.1"/>
    <property type="molecule type" value="Genomic_DNA"/>
</dbReference>
<keyword evidence="3" id="KW-1185">Reference proteome</keyword>
<comment type="caution">
    <text evidence="2">The sequence shown here is derived from an EMBL/GenBank/DDBJ whole genome shotgun (WGS) entry which is preliminary data.</text>
</comment>
<dbReference type="Proteomes" id="UP000613512">
    <property type="component" value="Unassembled WGS sequence"/>
</dbReference>
<dbReference type="AlphaFoldDB" id="A0A916RYT9"/>
<evidence type="ECO:0008006" key="4">
    <source>
        <dbReference type="Google" id="ProtNLM"/>
    </source>
</evidence>
<dbReference type="RefSeq" id="WP_188384299.1">
    <property type="nucleotide sequence ID" value="NZ_BMEY01000007.1"/>
</dbReference>
<evidence type="ECO:0000313" key="3">
    <source>
        <dbReference type="Proteomes" id="UP000613512"/>
    </source>
</evidence>
<dbReference type="Pfam" id="PF14153">
    <property type="entry name" value="Spore_coat_CotO"/>
    <property type="match status" value="1"/>
</dbReference>
<sequence length="173" mass="20317">MTNKRKFANEPLMYIHQPNQNKPTAPMQHQYLSPKKSNVTAPSNEVEKKTNQQPIKRRRPLSSFHNGAAEEAANKVKKRYPAEPQMESSSSTDNELDMEEKKKFKDMTKDEKIKYFLNTPDYLPRMRCEVLTEGKKYRGVIQSYEEQVVRMRVGRRSVYINDEEIMDILLLGF</sequence>
<accession>A0A916RYT9</accession>
<gene>
    <name evidence="2" type="ORF">GCM10008025_17400</name>
</gene>
<name>A0A916RYT9_9BACI</name>